<protein>
    <submittedName>
        <fullName evidence="1">Uncharacterized protein</fullName>
    </submittedName>
</protein>
<name>A0ABR4ICU5_9EURO</name>
<dbReference type="EMBL" id="JBFXLU010000483">
    <property type="protein sequence ID" value="KAL2825551.1"/>
    <property type="molecule type" value="Genomic_DNA"/>
</dbReference>
<accession>A0ABR4ICU5</accession>
<organism evidence="1 2">
    <name type="scientific">Aspergillus pseudoustus</name>
    <dbReference type="NCBI Taxonomy" id="1810923"/>
    <lineage>
        <taxon>Eukaryota</taxon>
        <taxon>Fungi</taxon>
        <taxon>Dikarya</taxon>
        <taxon>Ascomycota</taxon>
        <taxon>Pezizomycotina</taxon>
        <taxon>Eurotiomycetes</taxon>
        <taxon>Eurotiomycetidae</taxon>
        <taxon>Eurotiales</taxon>
        <taxon>Aspergillaceae</taxon>
        <taxon>Aspergillus</taxon>
        <taxon>Aspergillus subgen. Nidulantes</taxon>
    </lineage>
</organism>
<keyword evidence="2" id="KW-1185">Reference proteome</keyword>
<evidence type="ECO:0000313" key="1">
    <source>
        <dbReference type="EMBL" id="KAL2825551.1"/>
    </source>
</evidence>
<sequence>MLYALMLEPVVEAQPLAEPEQAVEPEPLTISIPVQEPDSKMLYALIFELYSYIVLAKSITPYSPVRSVPPLAWW</sequence>
<comment type="caution">
    <text evidence="1">The sequence shown here is derived from an EMBL/GenBank/DDBJ whole genome shotgun (WGS) entry which is preliminary data.</text>
</comment>
<dbReference type="Proteomes" id="UP001610446">
    <property type="component" value="Unassembled WGS sequence"/>
</dbReference>
<proteinExistence type="predicted"/>
<evidence type="ECO:0000313" key="2">
    <source>
        <dbReference type="Proteomes" id="UP001610446"/>
    </source>
</evidence>
<reference evidence="1 2" key="1">
    <citation type="submission" date="2024-07" db="EMBL/GenBank/DDBJ databases">
        <title>Section-level genome sequencing and comparative genomics of Aspergillus sections Usti and Cavernicolus.</title>
        <authorList>
            <consortium name="Lawrence Berkeley National Laboratory"/>
            <person name="Nybo J.L."/>
            <person name="Vesth T.C."/>
            <person name="Theobald S."/>
            <person name="Frisvad J.C."/>
            <person name="Larsen T.O."/>
            <person name="Kjaerboelling I."/>
            <person name="Rothschild-Mancinelli K."/>
            <person name="Lyhne E.K."/>
            <person name="Kogle M.E."/>
            <person name="Barry K."/>
            <person name="Clum A."/>
            <person name="Na H."/>
            <person name="Ledsgaard L."/>
            <person name="Lin J."/>
            <person name="Lipzen A."/>
            <person name="Kuo A."/>
            <person name="Riley R."/>
            <person name="Mondo S."/>
            <person name="Labutti K."/>
            <person name="Haridas S."/>
            <person name="Pangalinan J."/>
            <person name="Salamov A.A."/>
            <person name="Simmons B.A."/>
            <person name="Magnuson J.K."/>
            <person name="Chen J."/>
            <person name="Drula E."/>
            <person name="Henrissat B."/>
            <person name="Wiebenga A."/>
            <person name="Lubbers R.J."/>
            <person name="Gomes A.C."/>
            <person name="Makela M.R."/>
            <person name="Stajich J."/>
            <person name="Grigoriev I.V."/>
            <person name="Mortensen U.H."/>
            <person name="De Vries R.P."/>
            <person name="Baker S.E."/>
            <person name="Andersen M.R."/>
        </authorList>
    </citation>
    <scope>NUCLEOTIDE SEQUENCE [LARGE SCALE GENOMIC DNA]</scope>
    <source>
        <strain evidence="1 2">CBS 123904</strain>
    </source>
</reference>
<gene>
    <name evidence="1" type="ORF">BJY01DRAFT_154770</name>
</gene>